<gene>
    <name evidence="2" type="ORF">ACH5RR_026518</name>
</gene>
<keyword evidence="3" id="KW-1185">Reference proteome</keyword>
<dbReference type="AlphaFoldDB" id="A0ABD2Z2T5"/>
<organism evidence="2 3">
    <name type="scientific">Cinchona calisaya</name>
    <dbReference type="NCBI Taxonomy" id="153742"/>
    <lineage>
        <taxon>Eukaryota</taxon>
        <taxon>Viridiplantae</taxon>
        <taxon>Streptophyta</taxon>
        <taxon>Embryophyta</taxon>
        <taxon>Tracheophyta</taxon>
        <taxon>Spermatophyta</taxon>
        <taxon>Magnoliopsida</taxon>
        <taxon>eudicotyledons</taxon>
        <taxon>Gunneridae</taxon>
        <taxon>Pentapetalae</taxon>
        <taxon>asterids</taxon>
        <taxon>lamiids</taxon>
        <taxon>Gentianales</taxon>
        <taxon>Rubiaceae</taxon>
        <taxon>Cinchonoideae</taxon>
        <taxon>Cinchoneae</taxon>
        <taxon>Cinchona</taxon>
    </lineage>
</organism>
<evidence type="ECO:0000313" key="3">
    <source>
        <dbReference type="Proteomes" id="UP001630127"/>
    </source>
</evidence>
<dbReference type="Proteomes" id="UP001630127">
    <property type="component" value="Unassembled WGS sequence"/>
</dbReference>
<sequence>MQQIKRRKGKGEEVRVDEGGGNWRRKGWGRVVWGGDESRGGVGRERTRQGKSVEVESLQKQFTGSTHGIGELIAL</sequence>
<protein>
    <submittedName>
        <fullName evidence="2">Uncharacterized protein</fullName>
    </submittedName>
</protein>
<evidence type="ECO:0000313" key="2">
    <source>
        <dbReference type="EMBL" id="KAL3513801.1"/>
    </source>
</evidence>
<feature type="region of interest" description="Disordered" evidence="1">
    <location>
        <begin position="34"/>
        <end position="53"/>
    </location>
</feature>
<feature type="compositionally biased region" description="Basic and acidic residues" evidence="1">
    <location>
        <begin position="36"/>
        <end position="53"/>
    </location>
</feature>
<proteinExistence type="predicted"/>
<comment type="caution">
    <text evidence="2">The sequence shown here is derived from an EMBL/GenBank/DDBJ whole genome shotgun (WGS) entry which is preliminary data.</text>
</comment>
<accession>A0ABD2Z2T5</accession>
<name>A0ABD2Z2T5_9GENT</name>
<reference evidence="2 3" key="1">
    <citation type="submission" date="2024-11" db="EMBL/GenBank/DDBJ databases">
        <title>A near-complete genome assembly of Cinchona calisaya.</title>
        <authorList>
            <person name="Lian D.C."/>
            <person name="Zhao X.W."/>
            <person name="Wei L."/>
        </authorList>
    </citation>
    <scope>NUCLEOTIDE SEQUENCE [LARGE SCALE GENOMIC DNA]</scope>
    <source>
        <tissue evidence="2">Nenye</tissue>
    </source>
</reference>
<evidence type="ECO:0000256" key="1">
    <source>
        <dbReference type="SAM" id="MobiDB-lite"/>
    </source>
</evidence>
<dbReference type="EMBL" id="JBJUIK010000011">
    <property type="protein sequence ID" value="KAL3513801.1"/>
    <property type="molecule type" value="Genomic_DNA"/>
</dbReference>
<feature type="region of interest" description="Disordered" evidence="1">
    <location>
        <begin position="1"/>
        <end position="20"/>
    </location>
</feature>